<sequence length="103" mass="11601">MRFQKITFIAGEETGRDALGNEVTVDKPYLDTTGRLTEWSAEDVDVLGRKFTAAHRKLMTRASLAGVREADKVKVGGNTYTVEGFRGSDAERWRIVYVKGYRL</sequence>
<evidence type="ECO:0000313" key="1">
    <source>
        <dbReference type="EMBL" id="VYU49965.1"/>
    </source>
</evidence>
<gene>
    <name evidence="1" type="ORF">ELLFYP34_00368</name>
</gene>
<name>A0A6N3FD50_EUBLI</name>
<protein>
    <recommendedName>
        <fullName evidence="2">Phage head-tail joining protein</fullName>
    </recommendedName>
</protein>
<proteinExistence type="predicted"/>
<evidence type="ECO:0008006" key="2">
    <source>
        <dbReference type="Google" id="ProtNLM"/>
    </source>
</evidence>
<organism evidence="1">
    <name type="scientific">Eubacterium limosum</name>
    <dbReference type="NCBI Taxonomy" id="1736"/>
    <lineage>
        <taxon>Bacteria</taxon>
        <taxon>Bacillati</taxon>
        <taxon>Bacillota</taxon>
        <taxon>Clostridia</taxon>
        <taxon>Eubacteriales</taxon>
        <taxon>Eubacteriaceae</taxon>
        <taxon>Eubacterium</taxon>
    </lineage>
</organism>
<accession>A0A6N3FD50</accession>
<reference evidence="1" key="1">
    <citation type="submission" date="2019-11" db="EMBL/GenBank/DDBJ databases">
        <authorList>
            <person name="Feng L."/>
        </authorList>
    </citation>
    <scope>NUCLEOTIDE SEQUENCE</scope>
    <source>
        <strain evidence="1">ElimosumLFYP34</strain>
    </source>
</reference>
<dbReference type="AlphaFoldDB" id="A0A6N3FD50"/>
<dbReference type="EMBL" id="CACRTR010000012">
    <property type="protein sequence ID" value="VYU49965.1"/>
    <property type="molecule type" value="Genomic_DNA"/>
</dbReference>